<dbReference type="AlphaFoldDB" id="A0A6H5IMG6"/>
<dbReference type="EMBL" id="CADCXV010000919">
    <property type="protein sequence ID" value="CAB0038659.1"/>
    <property type="molecule type" value="Genomic_DNA"/>
</dbReference>
<gene>
    <name evidence="1" type="ORF">TBRA_LOCUS10433</name>
</gene>
<reference evidence="1 2" key="1">
    <citation type="submission" date="2020-02" db="EMBL/GenBank/DDBJ databases">
        <authorList>
            <person name="Ferguson B K."/>
        </authorList>
    </citation>
    <scope>NUCLEOTIDE SEQUENCE [LARGE SCALE GENOMIC DNA]</scope>
</reference>
<evidence type="ECO:0000313" key="2">
    <source>
        <dbReference type="Proteomes" id="UP000479190"/>
    </source>
</evidence>
<proteinExistence type="predicted"/>
<keyword evidence="2" id="KW-1185">Reference proteome</keyword>
<name>A0A6H5IMG6_9HYME</name>
<sequence length="139" mass="15453">MKAPLTSPSIRVHFSSRLPVAKPTRFGSGASLVVTRRVARILRVVAAAIILGEDLIFVCIASTEPLFVRFFICHDPPSQVPADFAARQTLLPIRRVSTRPHGAVQQHEAHTHTTARGSHRWDRARETLKYVACNSHDAR</sequence>
<dbReference type="Proteomes" id="UP000479190">
    <property type="component" value="Unassembled WGS sequence"/>
</dbReference>
<organism evidence="1 2">
    <name type="scientific">Trichogramma brassicae</name>
    <dbReference type="NCBI Taxonomy" id="86971"/>
    <lineage>
        <taxon>Eukaryota</taxon>
        <taxon>Metazoa</taxon>
        <taxon>Ecdysozoa</taxon>
        <taxon>Arthropoda</taxon>
        <taxon>Hexapoda</taxon>
        <taxon>Insecta</taxon>
        <taxon>Pterygota</taxon>
        <taxon>Neoptera</taxon>
        <taxon>Endopterygota</taxon>
        <taxon>Hymenoptera</taxon>
        <taxon>Apocrita</taxon>
        <taxon>Proctotrupomorpha</taxon>
        <taxon>Chalcidoidea</taxon>
        <taxon>Trichogrammatidae</taxon>
        <taxon>Trichogramma</taxon>
    </lineage>
</organism>
<accession>A0A6H5IMG6</accession>
<evidence type="ECO:0000313" key="1">
    <source>
        <dbReference type="EMBL" id="CAB0038659.1"/>
    </source>
</evidence>
<protein>
    <submittedName>
        <fullName evidence="1">Uncharacterized protein</fullName>
    </submittedName>
</protein>